<feature type="region of interest" description="Disordered" evidence="1">
    <location>
        <begin position="1"/>
        <end position="24"/>
    </location>
</feature>
<dbReference type="AlphaFoldDB" id="A0A1D6DVG5"/>
<gene>
    <name evidence="2" type="ORF">ZEAMMB73_Zm00001d001999</name>
</gene>
<organism evidence="2">
    <name type="scientific">Zea mays</name>
    <name type="common">Maize</name>
    <dbReference type="NCBI Taxonomy" id="4577"/>
    <lineage>
        <taxon>Eukaryota</taxon>
        <taxon>Viridiplantae</taxon>
        <taxon>Streptophyta</taxon>
        <taxon>Embryophyta</taxon>
        <taxon>Tracheophyta</taxon>
        <taxon>Spermatophyta</taxon>
        <taxon>Magnoliopsida</taxon>
        <taxon>Liliopsida</taxon>
        <taxon>Poales</taxon>
        <taxon>Poaceae</taxon>
        <taxon>PACMAD clade</taxon>
        <taxon>Panicoideae</taxon>
        <taxon>Andropogonodae</taxon>
        <taxon>Andropogoneae</taxon>
        <taxon>Tripsacinae</taxon>
        <taxon>Zea</taxon>
    </lineage>
</organism>
<reference evidence="2" key="1">
    <citation type="submission" date="2015-12" db="EMBL/GenBank/DDBJ databases">
        <title>Update maize B73 reference genome by single molecule sequencing technologies.</title>
        <authorList>
            <consortium name="Maize Genome Sequencing Project"/>
            <person name="Ware D."/>
        </authorList>
    </citation>
    <scope>NUCLEOTIDE SEQUENCE [LARGE SCALE GENOMIC DNA]</scope>
    <source>
        <tissue evidence="2">Seedling</tissue>
    </source>
</reference>
<dbReference type="EMBL" id="CM007648">
    <property type="protein sequence ID" value="ONM12729.1"/>
    <property type="molecule type" value="Genomic_DNA"/>
</dbReference>
<evidence type="ECO:0000256" key="1">
    <source>
        <dbReference type="SAM" id="MobiDB-lite"/>
    </source>
</evidence>
<evidence type="ECO:0000313" key="2">
    <source>
        <dbReference type="EMBL" id="ONM12729.1"/>
    </source>
</evidence>
<proteinExistence type="predicted"/>
<sequence length="116" mass="12024">MSVSASSPAAAAGDEKQEAAPVRRCKGVNDLDKVVLREVRGSSAEVRIVPACRSRSRSVAARSCSACRIPAQIRGACHGAGFIGCLPLPVAYSSRQQFGASGLVAVALRPSADFPR</sequence>
<feature type="compositionally biased region" description="Low complexity" evidence="1">
    <location>
        <begin position="1"/>
        <end position="12"/>
    </location>
</feature>
<name>A0A1D6DVG5_MAIZE</name>
<protein>
    <submittedName>
        <fullName evidence="2">Galactose mutarotase-like superfamily protein</fullName>
    </submittedName>
</protein>
<accession>A0A1D6DVG5</accession>